<comment type="caution">
    <text evidence="2">The sequence shown here is derived from an EMBL/GenBank/DDBJ whole genome shotgun (WGS) entry which is preliminary data.</text>
</comment>
<gene>
    <name evidence="2" type="ORF">GCM10010430_31270</name>
</gene>
<feature type="compositionally biased region" description="Low complexity" evidence="1">
    <location>
        <begin position="10"/>
        <end position="22"/>
    </location>
</feature>
<evidence type="ECO:0000313" key="2">
    <source>
        <dbReference type="EMBL" id="GAA2246983.1"/>
    </source>
</evidence>
<feature type="region of interest" description="Disordered" evidence="1">
    <location>
        <begin position="1"/>
        <end position="26"/>
    </location>
</feature>
<evidence type="ECO:0000256" key="1">
    <source>
        <dbReference type="SAM" id="MobiDB-lite"/>
    </source>
</evidence>
<protein>
    <submittedName>
        <fullName evidence="2">Uncharacterized protein</fullName>
    </submittedName>
</protein>
<name>A0ABP5QXV7_9ACTN</name>
<organism evidence="2 3">
    <name type="scientific">Kitasatospora cystarginea</name>
    <dbReference type="NCBI Taxonomy" id="58350"/>
    <lineage>
        <taxon>Bacteria</taxon>
        <taxon>Bacillati</taxon>
        <taxon>Actinomycetota</taxon>
        <taxon>Actinomycetes</taxon>
        <taxon>Kitasatosporales</taxon>
        <taxon>Streptomycetaceae</taxon>
        <taxon>Kitasatospora</taxon>
    </lineage>
</organism>
<accession>A0ABP5QXV7</accession>
<sequence length="108" mass="10621">MRSAVSYTESASPPVAGAASGGLLNSRTVPPIPSSIALILVCRPGRAPGPWPGPAGPACGGSAKLPDRRCAAQGCDGAESDPAHAKVCGAALATRTECMQPGKTGGLR</sequence>
<dbReference type="Proteomes" id="UP001500305">
    <property type="component" value="Unassembled WGS sequence"/>
</dbReference>
<dbReference type="EMBL" id="BAAATR010000012">
    <property type="protein sequence ID" value="GAA2246983.1"/>
    <property type="molecule type" value="Genomic_DNA"/>
</dbReference>
<keyword evidence="3" id="KW-1185">Reference proteome</keyword>
<proteinExistence type="predicted"/>
<reference evidence="3" key="1">
    <citation type="journal article" date="2019" name="Int. J. Syst. Evol. Microbiol.">
        <title>The Global Catalogue of Microorganisms (GCM) 10K type strain sequencing project: providing services to taxonomists for standard genome sequencing and annotation.</title>
        <authorList>
            <consortium name="The Broad Institute Genomics Platform"/>
            <consortium name="The Broad Institute Genome Sequencing Center for Infectious Disease"/>
            <person name="Wu L."/>
            <person name="Ma J."/>
        </authorList>
    </citation>
    <scope>NUCLEOTIDE SEQUENCE [LARGE SCALE GENOMIC DNA]</scope>
    <source>
        <strain evidence="3">JCM 7356</strain>
    </source>
</reference>
<evidence type="ECO:0000313" key="3">
    <source>
        <dbReference type="Proteomes" id="UP001500305"/>
    </source>
</evidence>